<feature type="transmembrane region" description="Helical" evidence="18">
    <location>
        <begin position="35"/>
        <end position="58"/>
    </location>
</feature>
<evidence type="ECO:0000256" key="13">
    <source>
        <dbReference type="ARBA" id="ARBA00031538"/>
    </source>
</evidence>
<keyword evidence="10" id="KW-0143">Chaperone</keyword>
<keyword evidence="9 18" id="KW-0472">Membrane</keyword>
<dbReference type="NCBIfam" id="NF002350">
    <property type="entry name" value="PRK01315.1"/>
    <property type="match status" value="1"/>
</dbReference>
<evidence type="ECO:0000256" key="2">
    <source>
        <dbReference type="ARBA" id="ARBA00010527"/>
    </source>
</evidence>
<feature type="transmembrane region" description="Helical" evidence="18">
    <location>
        <begin position="219"/>
        <end position="243"/>
    </location>
</feature>
<evidence type="ECO:0000256" key="11">
    <source>
        <dbReference type="ARBA" id="ARBA00025034"/>
    </source>
</evidence>
<evidence type="ECO:0000256" key="18">
    <source>
        <dbReference type="SAM" id="Phobius"/>
    </source>
</evidence>
<evidence type="ECO:0000256" key="14">
    <source>
        <dbReference type="ARBA" id="ARBA00033245"/>
    </source>
</evidence>
<dbReference type="Pfam" id="PF02096">
    <property type="entry name" value="60KD_IMP"/>
    <property type="match status" value="1"/>
</dbReference>
<reference evidence="20 21" key="1">
    <citation type="submission" date="2018-11" db="EMBL/GenBank/DDBJ databases">
        <title>Complete genome sequencing of the Actinobacteria Serinibacter sp. K3-2.</title>
        <authorList>
            <person name="Rakitin A.L."/>
            <person name="Beletsky A.V."/>
            <person name="Mardanov A.V."/>
            <person name="Ravin N.V."/>
            <person name="Gromova A.S."/>
            <person name="Filippova S.N."/>
            <person name="Gal'Chenko V.F."/>
        </authorList>
    </citation>
    <scope>NUCLEOTIDE SEQUENCE [LARGE SCALE GENOMIC DNA]</scope>
    <source>
        <strain evidence="20 21">K3-2</strain>
    </source>
</reference>
<gene>
    <name evidence="20" type="ORF">SERN_1042</name>
</gene>
<comment type="caution">
    <text evidence="20">The sequence shown here is derived from an EMBL/GenBank/DDBJ whole genome shotgun (WGS) entry which is preliminary data.</text>
</comment>
<evidence type="ECO:0000256" key="10">
    <source>
        <dbReference type="ARBA" id="ARBA00023186"/>
    </source>
</evidence>
<evidence type="ECO:0000313" key="20">
    <source>
        <dbReference type="EMBL" id="TGO05038.1"/>
    </source>
</evidence>
<organism evidence="20 21">
    <name type="scientific">Serinibacter arcticus</name>
    <dbReference type="NCBI Taxonomy" id="1655435"/>
    <lineage>
        <taxon>Bacteria</taxon>
        <taxon>Bacillati</taxon>
        <taxon>Actinomycetota</taxon>
        <taxon>Actinomycetes</taxon>
        <taxon>Micrococcales</taxon>
        <taxon>Beutenbergiaceae</taxon>
        <taxon>Serinibacter</taxon>
    </lineage>
</organism>
<keyword evidence="4" id="KW-0813">Transport</keyword>
<evidence type="ECO:0000256" key="6">
    <source>
        <dbReference type="ARBA" id="ARBA00022692"/>
    </source>
</evidence>
<dbReference type="EMBL" id="RHPJ01000002">
    <property type="protein sequence ID" value="TGO05038.1"/>
    <property type="molecule type" value="Genomic_DNA"/>
</dbReference>
<evidence type="ECO:0000256" key="4">
    <source>
        <dbReference type="ARBA" id="ARBA00022448"/>
    </source>
</evidence>
<evidence type="ECO:0000256" key="17">
    <source>
        <dbReference type="SAM" id="MobiDB-lite"/>
    </source>
</evidence>
<dbReference type="PANTHER" id="PTHR12428">
    <property type="entry name" value="OXA1"/>
    <property type="match status" value="1"/>
</dbReference>
<dbReference type="RefSeq" id="WP_135849104.1">
    <property type="nucleotide sequence ID" value="NZ_RHPJ01000002.1"/>
</dbReference>
<dbReference type="GO" id="GO:0032977">
    <property type="term" value="F:membrane insertase activity"/>
    <property type="evidence" value="ECO:0007669"/>
    <property type="project" value="InterPro"/>
</dbReference>
<accession>A0A4Z1E204</accession>
<dbReference type="CDD" id="cd20070">
    <property type="entry name" value="5TM_YidC_Alb3"/>
    <property type="match status" value="1"/>
</dbReference>
<keyword evidence="7" id="KW-0653">Protein transport</keyword>
<evidence type="ECO:0000256" key="12">
    <source>
        <dbReference type="ARBA" id="ARBA00026028"/>
    </source>
</evidence>
<feature type="compositionally biased region" description="Acidic residues" evidence="17">
    <location>
        <begin position="333"/>
        <end position="353"/>
    </location>
</feature>
<dbReference type="InterPro" id="IPR047196">
    <property type="entry name" value="YidC_ALB_C"/>
</dbReference>
<evidence type="ECO:0000313" key="21">
    <source>
        <dbReference type="Proteomes" id="UP000297318"/>
    </source>
</evidence>
<evidence type="ECO:0000256" key="8">
    <source>
        <dbReference type="ARBA" id="ARBA00022989"/>
    </source>
</evidence>
<dbReference type="GO" id="GO:0015031">
    <property type="term" value="P:protein transport"/>
    <property type="evidence" value="ECO:0007669"/>
    <property type="project" value="UniProtKB-KW"/>
</dbReference>
<dbReference type="NCBIfam" id="TIGR03592">
    <property type="entry name" value="yidC_oxa1_cterm"/>
    <property type="match status" value="1"/>
</dbReference>
<evidence type="ECO:0000256" key="3">
    <source>
        <dbReference type="ARBA" id="ARBA00015325"/>
    </source>
</evidence>
<sequence length="371" mass="40876">MAWFDTILSPIMWVVAWIMVHAHSAFVALGMDPSGWSWILSIVVLVVAIRILLIPLFVRQIRASRGMQIVQPEIQKLQKKYKGKTDPASRQAMQQEMMAIYRSAGTNPFASCLPILAQSPIFFALFRVLYQLPQIASGDRSPIGPLDARLAGEAENSTLFGAPLSSFFLMPDATAQVRIVTVILILAMSATQFLTQRQLTMKNMPASALDNPMARQQKMLMYIFPVIFAVTGVNFPIGVLIYWTTTNLWSMGQQFYVIRNNPAPGSEAERAMLERKARKAARKGTTLEDGTNGQGGVAVLEAEAVARGQRQQPLGKNRAKRSGVRPVAPGSSLEDDVIEDAVVVEDAPIEDAILEDKPGTISPKSPRKKKR</sequence>
<evidence type="ECO:0000256" key="9">
    <source>
        <dbReference type="ARBA" id="ARBA00023136"/>
    </source>
</evidence>
<comment type="subunit">
    <text evidence="12">Interacts with the Sec translocase complex via SecD. Specifically interacts with transmembrane segments of nascent integral membrane proteins during membrane integration.</text>
</comment>
<protein>
    <recommendedName>
        <fullName evidence="3">Membrane protein insertase YidC</fullName>
    </recommendedName>
    <alternativeName>
        <fullName evidence="15">Foldase YidC</fullName>
    </alternativeName>
    <alternativeName>
        <fullName evidence="14">Membrane integrase YidC</fullName>
    </alternativeName>
    <alternativeName>
        <fullName evidence="13">Membrane protein YidC</fullName>
    </alternativeName>
</protein>
<dbReference type="PANTHER" id="PTHR12428:SF65">
    <property type="entry name" value="CYTOCHROME C OXIDASE ASSEMBLY PROTEIN COX18, MITOCHONDRIAL"/>
    <property type="match status" value="1"/>
</dbReference>
<evidence type="ECO:0000256" key="15">
    <source>
        <dbReference type="ARBA" id="ARBA00033342"/>
    </source>
</evidence>
<dbReference type="OrthoDB" id="9780552at2"/>
<comment type="similarity">
    <text evidence="2">Belongs to the OXA1/ALB3/YidC family. Type 1 subfamily.</text>
</comment>
<evidence type="ECO:0000259" key="19">
    <source>
        <dbReference type="Pfam" id="PF02096"/>
    </source>
</evidence>
<evidence type="ECO:0000256" key="5">
    <source>
        <dbReference type="ARBA" id="ARBA00022475"/>
    </source>
</evidence>
<dbReference type="Proteomes" id="UP000297318">
    <property type="component" value="Unassembled WGS sequence"/>
</dbReference>
<name>A0A4Z1E204_9MICO</name>
<keyword evidence="8 18" id="KW-1133">Transmembrane helix</keyword>
<dbReference type="GO" id="GO:0005886">
    <property type="term" value="C:plasma membrane"/>
    <property type="evidence" value="ECO:0007669"/>
    <property type="project" value="UniProtKB-SubCell"/>
</dbReference>
<feature type="transmembrane region" description="Helical" evidence="18">
    <location>
        <begin position="175"/>
        <end position="194"/>
    </location>
</feature>
<comment type="subcellular location">
    <subcellularLocation>
        <location evidence="1">Cell membrane</location>
        <topology evidence="1">Multi-pass membrane protein</topology>
    </subcellularLocation>
    <subcellularLocation>
        <location evidence="16">Membrane</location>
        <topology evidence="16">Multi-pass membrane protein</topology>
    </subcellularLocation>
</comment>
<dbReference type="AlphaFoldDB" id="A0A4Z1E204"/>
<feature type="transmembrane region" description="Helical" evidence="18">
    <location>
        <begin position="108"/>
        <end position="130"/>
    </location>
</feature>
<feature type="region of interest" description="Disordered" evidence="17">
    <location>
        <begin position="308"/>
        <end position="371"/>
    </location>
</feature>
<dbReference type="GO" id="GO:0051205">
    <property type="term" value="P:protein insertion into membrane"/>
    <property type="evidence" value="ECO:0007669"/>
    <property type="project" value="TreeGrafter"/>
</dbReference>
<feature type="domain" description="Membrane insertase YidC/Oxa/ALB C-terminal" evidence="19">
    <location>
        <begin position="38"/>
        <end position="258"/>
    </location>
</feature>
<comment type="function">
    <text evidence="11">Required for the insertion and/or proper folding and/or complex formation of integral membrane proteins into the membrane. Involved in integration of membrane proteins that insert both dependently and independently of the Sec translocase complex, as well as at least some lipoproteins. Aids folding of multispanning membrane proteins.</text>
</comment>
<evidence type="ECO:0000256" key="1">
    <source>
        <dbReference type="ARBA" id="ARBA00004651"/>
    </source>
</evidence>
<keyword evidence="6 16" id="KW-0812">Transmembrane</keyword>
<evidence type="ECO:0000256" key="7">
    <source>
        <dbReference type="ARBA" id="ARBA00022927"/>
    </source>
</evidence>
<dbReference type="InterPro" id="IPR028055">
    <property type="entry name" value="YidC/Oxa/ALB_C"/>
</dbReference>
<evidence type="ECO:0000256" key="16">
    <source>
        <dbReference type="RuleBase" id="RU003945"/>
    </source>
</evidence>
<keyword evidence="21" id="KW-1185">Reference proteome</keyword>
<proteinExistence type="inferred from homology"/>
<dbReference type="InterPro" id="IPR001708">
    <property type="entry name" value="YidC/ALB3/OXA1/COX18"/>
</dbReference>
<feature type="transmembrane region" description="Helical" evidence="18">
    <location>
        <begin position="7"/>
        <end position="29"/>
    </location>
</feature>
<keyword evidence="5" id="KW-1003">Cell membrane</keyword>